<feature type="domain" description="Methyltransferase" evidence="7">
    <location>
        <begin position="295"/>
        <end position="354"/>
    </location>
</feature>
<dbReference type="Pfam" id="PF13649">
    <property type="entry name" value="Methyltransf_25"/>
    <property type="match status" value="1"/>
</dbReference>
<dbReference type="SUPFAM" id="SSF53335">
    <property type="entry name" value="S-adenosyl-L-methionine-dependent methyltransferases"/>
    <property type="match status" value="1"/>
</dbReference>
<dbReference type="Gene3D" id="3.40.50.150">
    <property type="entry name" value="Vaccinia Virus protein VP39"/>
    <property type="match status" value="1"/>
</dbReference>
<dbReference type="PANTHER" id="PTHR11061">
    <property type="entry name" value="RNA M5U METHYLTRANSFERASE"/>
    <property type="match status" value="1"/>
</dbReference>
<feature type="active site" description="Nucleophile" evidence="4">
    <location>
        <position position="389"/>
    </location>
</feature>
<organism evidence="8 9">
    <name type="scientific">Brevibacterium gallinarum</name>
    <dbReference type="NCBI Taxonomy" id="2762220"/>
    <lineage>
        <taxon>Bacteria</taxon>
        <taxon>Bacillati</taxon>
        <taxon>Actinomycetota</taxon>
        <taxon>Actinomycetes</taxon>
        <taxon>Micrococcales</taxon>
        <taxon>Brevibacteriaceae</taxon>
        <taxon>Brevibacterium</taxon>
    </lineage>
</organism>
<comment type="similarity">
    <text evidence="4">Belongs to the class I-like SAM-binding methyltransferase superfamily. RNA M5U methyltransferase family.</text>
</comment>
<dbReference type="Proteomes" id="UP000651517">
    <property type="component" value="Unassembled WGS sequence"/>
</dbReference>
<reference evidence="8 9" key="1">
    <citation type="submission" date="2020-08" db="EMBL/GenBank/DDBJ databases">
        <title>A Genomic Blueprint of the Chicken Gut Microbiome.</title>
        <authorList>
            <person name="Gilroy R."/>
            <person name="Ravi A."/>
            <person name="Getino M."/>
            <person name="Pursley I."/>
            <person name="Horton D.L."/>
            <person name="Alikhan N.-F."/>
            <person name="Baker D."/>
            <person name="Gharbi K."/>
            <person name="Hall N."/>
            <person name="Watson M."/>
            <person name="Adriaenssens E.M."/>
            <person name="Foster-Nyarko E."/>
            <person name="Jarju S."/>
            <person name="Secka A."/>
            <person name="Antonio M."/>
            <person name="Oren A."/>
            <person name="Chaudhuri R."/>
            <person name="La Ragione R.M."/>
            <person name="Hildebrand F."/>
            <person name="Pallen M.J."/>
        </authorList>
    </citation>
    <scope>NUCLEOTIDE SEQUENCE [LARGE SCALE GENOMIC DNA]</scope>
    <source>
        <strain evidence="8 9">Re57</strain>
    </source>
</reference>
<dbReference type="PROSITE" id="PS01230">
    <property type="entry name" value="TRMA_1"/>
    <property type="match status" value="1"/>
</dbReference>
<proteinExistence type="inferred from homology"/>
<dbReference type="Pfam" id="PF05958">
    <property type="entry name" value="tRNA_U5-meth_tr"/>
    <property type="match status" value="1"/>
</dbReference>
<feature type="binding site" evidence="4">
    <location>
        <position position="363"/>
    </location>
    <ligand>
        <name>S-adenosyl-L-methionine</name>
        <dbReference type="ChEBI" id="CHEBI:59789"/>
    </ligand>
</feature>
<feature type="active site" evidence="5">
    <location>
        <position position="389"/>
    </location>
</feature>
<evidence type="ECO:0000313" key="9">
    <source>
        <dbReference type="Proteomes" id="UP000651517"/>
    </source>
</evidence>
<dbReference type="EMBL" id="JACSPY010000001">
    <property type="protein sequence ID" value="MBD8019479.1"/>
    <property type="molecule type" value="Genomic_DNA"/>
</dbReference>
<evidence type="ECO:0000256" key="3">
    <source>
        <dbReference type="ARBA" id="ARBA00022691"/>
    </source>
</evidence>
<evidence type="ECO:0000256" key="4">
    <source>
        <dbReference type="PROSITE-ProRule" id="PRU01024"/>
    </source>
</evidence>
<keyword evidence="9" id="KW-1185">Reference proteome</keyword>
<gene>
    <name evidence="8" type="ORF">H9634_01605</name>
</gene>
<accession>A0ABR8WR32</accession>
<feature type="binding site" evidence="4">
    <location>
        <position position="242"/>
    </location>
    <ligand>
        <name>S-adenosyl-L-methionine</name>
        <dbReference type="ChEBI" id="CHEBI:59789"/>
    </ligand>
</feature>
<dbReference type="GO" id="GO:0032259">
    <property type="term" value="P:methylation"/>
    <property type="evidence" value="ECO:0007669"/>
    <property type="project" value="UniProtKB-KW"/>
</dbReference>
<evidence type="ECO:0000256" key="5">
    <source>
        <dbReference type="PROSITE-ProRule" id="PRU10015"/>
    </source>
</evidence>
<feature type="binding site" evidence="4">
    <location>
        <position position="319"/>
    </location>
    <ligand>
        <name>S-adenosyl-L-methionine</name>
        <dbReference type="ChEBI" id="CHEBI:59789"/>
    </ligand>
</feature>
<evidence type="ECO:0000256" key="2">
    <source>
        <dbReference type="ARBA" id="ARBA00022679"/>
    </source>
</evidence>
<feature type="binding site" evidence="4">
    <location>
        <position position="298"/>
    </location>
    <ligand>
        <name>S-adenosyl-L-methionine</name>
        <dbReference type="ChEBI" id="CHEBI:59789"/>
    </ligand>
</feature>
<dbReference type="GO" id="GO:0008168">
    <property type="term" value="F:methyltransferase activity"/>
    <property type="evidence" value="ECO:0007669"/>
    <property type="project" value="UniProtKB-KW"/>
</dbReference>
<evidence type="ECO:0000256" key="6">
    <source>
        <dbReference type="SAM" id="MobiDB-lite"/>
    </source>
</evidence>
<evidence type="ECO:0000313" key="8">
    <source>
        <dbReference type="EMBL" id="MBD8019479.1"/>
    </source>
</evidence>
<dbReference type="InterPro" id="IPR041698">
    <property type="entry name" value="Methyltransf_25"/>
</dbReference>
<dbReference type="RefSeq" id="WP_191725068.1">
    <property type="nucleotide sequence ID" value="NZ_JACSPY010000001.1"/>
</dbReference>
<feature type="region of interest" description="Disordered" evidence="6">
    <location>
        <begin position="266"/>
        <end position="285"/>
    </location>
</feature>
<evidence type="ECO:0000256" key="1">
    <source>
        <dbReference type="ARBA" id="ARBA00022603"/>
    </source>
</evidence>
<dbReference type="InterPro" id="IPR010280">
    <property type="entry name" value="U5_MeTrfase_fam"/>
</dbReference>
<keyword evidence="2 4" id="KW-0808">Transferase</keyword>
<keyword evidence="1 4" id="KW-0489">Methyltransferase</keyword>
<name>A0ABR8WR32_9MICO</name>
<dbReference type="InterPro" id="IPR029063">
    <property type="entry name" value="SAM-dependent_MTases_sf"/>
</dbReference>
<dbReference type="CDD" id="cd02440">
    <property type="entry name" value="AdoMet_MTases"/>
    <property type="match status" value="1"/>
</dbReference>
<protein>
    <submittedName>
        <fullName evidence="8">Methyltransferase domain-containing protein</fullName>
    </submittedName>
</protein>
<dbReference type="Gene3D" id="2.40.50.1070">
    <property type="match status" value="1"/>
</dbReference>
<sequence>MECTHYDAGRCRSCTLLPLPSLVRVQRSQDEIARLLAQATTASDTVPATTSGTLRTSTSGTVPTIASGEATGIRWLPPATGPDAGFRNKAKMVVSGTVDAPVLGILDEAGAGIDLRDCPLYPQAIHRLLDAVPALIRRAQIPPYDVARRRGELKHLIVTVNDAGELMVRFVLRTPKPVERIREHLSVLTAAVPGVRVVSANIHPQHTALLEGAEEIHIAGDRHLLMRQGRVTLQVLPRSFVQTNTAVAGQLYEQVAAWADEIEARRRPGTGGTGGPGSADAGTGAGPDAGDLRIWDLYCGVGGFALHLAAPGRAVTGVEVSAEAIASAEAAAAEAGLAADFIVADAADWAGEQDVLPDVVVVNPPRRGIGALAGWLEDSGIADVIYSSCNPRSLAWDLKHMPSYQVTAARMLDMFPHTAHAEVVVQLRRTAEAA</sequence>
<keyword evidence="3 4" id="KW-0949">S-adenosyl-L-methionine</keyword>
<dbReference type="PROSITE" id="PS51687">
    <property type="entry name" value="SAM_MT_RNA_M5U"/>
    <property type="match status" value="1"/>
</dbReference>
<comment type="caution">
    <text evidence="8">The sequence shown here is derived from an EMBL/GenBank/DDBJ whole genome shotgun (WGS) entry which is preliminary data.</text>
</comment>
<feature type="compositionally biased region" description="Gly residues" evidence="6">
    <location>
        <begin position="269"/>
        <end position="285"/>
    </location>
</feature>
<evidence type="ECO:0000259" key="7">
    <source>
        <dbReference type="Pfam" id="PF13649"/>
    </source>
</evidence>
<dbReference type="PANTHER" id="PTHR11061:SF30">
    <property type="entry name" value="TRNA (URACIL(54)-C(5))-METHYLTRANSFERASE"/>
    <property type="match status" value="1"/>
</dbReference>
<dbReference type="InterPro" id="IPR030390">
    <property type="entry name" value="MeTrfase_TrmA_AS"/>
</dbReference>